<protein>
    <recommendedName>
        <fullName evidence="5">Lipoprotein</fullName>
    </recommendedName>
</protein>
<comment type="caution">
    <text evidence="3">The sequence shown here is derived from an EMBL/GenBank/DDBJ whole genome shotgun (WGS) entry which is preliminary data.</text>
</comment>
<dbReference type="Gene3D" id="2.50.20.20">
    <property type="match status" value="1"/>
</dbReference>
<proteinExistence type="predicted"/>
<dbReference type="InterPro" id="IPR046720">
    <property type="entry name" value="DUF6612"/>
</dbReference>
<organism evidence="3 4">
    <name type="scientific">Sutcliffiella horikoshii</name>
    <dbReference type="NCBI Taxonomy" id="79883"/>
    <lineage>
        <taxon>Bacteria</taxon>
        <taxon>Bacillati</taxon>
        <taxon>Bacillota</taxon>
        <taxon>Bacilli</taxon>
        <taxon>Bacillales</taxon>
        <taxon>Bacillaceae</taxon>
        <taxon>Sutcliffiella</taxon>
    </lineage>
</organism>
<feature type="compositionally biased region" description="Low complexity" evidence="1">
    <location>
        <begin position="23"/>
        <end position="34"/>
    </location>
</feature>
<gene>
    <name evidence="3" type="ORF">FZC75_18175</name>
</gene>
<evidence type="ECO:0000256" key="2">
    <source>
        <dbReference type="SAM" id="SignalP"/>
    </source>
</evidence>
<dbReference type="Proteomes" id="UP000324517">
    <property type="component" value="Unassembled WGS sequence"/>
</dbReference>
<dbReference type="PROSITE" id="PS51257">
    <property type="entry name" value="PROKAR_LIPOPROTEIN"/>
    <property type="match status" value="1"/>
</dbReference>
<name>A0A5D4T066_9BACI</name>
<reference evidence="3 4" key="1">
    <citation type="submission" date="2019-08" db="EMBL/GenBank/DDBJ databases">
        <title>Bacillus genomes from the desert of Cuatro Cienegas, Coahuila.</title>
        <authorList>
            <person name="Olmedo-Alvarez G."/>
        </authorList>
    </citation>
    <scope>NUCLEOTIDE SEQUENCE [LARGE SCALE GENOMIC DNA]</scope>
    <source>
        <strain evidence="3 4">CH98b_3T</strain>
    </source>
</reference>
<evidence type="ECO:0008006" key="5">
    <source>
        <dbReference type="Google" id="ProtNLM"/>
    </source>
</evidence>
<accession>A0A5D4T066</accession>
<dbReference type="EMBL" id="VTET01000010">
    <property type="protein sequence ID" value="TYS68619.1"/>
    <property type="molecule type" value="Genomic_DNA"/>
</dbReference>
<keyword evidence="2" id="KW-0732">Signal</keyword>
<feature type="chain" id="PRO_5039341033" description="Lipoprotein" evidence="2">
    <location>
        <begin position="26"/>
        <end position="321"/>
    </location>
</feature>
<feature type="region of interest" description="Disordered" evidence="1">
    <location>
        <begin position="23"/>
        <end position="64"/>
    </location>
</feature>
<evidence type="ECO:0000256" key="1">
    <source>
        <dbReference type="SAM" id="MobiDB-lite"/>
    </source>
</evidence>
<evidence type="ECO:0000313" key="3">
    <source>
        <dbReference type="EMBL" id="TYS68619.1"/>
    </source>
</evidence>
<dbReference type="Pfam" id="PF20316">
    <property type="entry name" value="DUF6612"/>
    <property type="match status" value="1"/>
</dbReference>
<feature type="signal peptide" evidence="2">
    <location>
        <begin position="1"/>
        <end position="25"/>
    </location>
</feature>
<dbReference type="RefSeq" id="WP_148980295.1">
    <property type="nucleotide sequence ID" value="NZ_JBNILM010000010.1"/>
</dbReference>
<sequence length="321" mass="35942">MKSLKMMLVSILAVMLLTACGNTSNGVNGNVEGNAEAEETTNEETTNSTTDVEEVDTSEETEEQEALTAEEVLQKSTEAMADLSSYSMEMISDQEITMAGEDTIKMVTTTTTDMSLNPMAMYQVTSIEDADGMMEGMENESYFSEDGFFLYDSMAGQWFKMPEEFTAQLNAMSEMQTNPAQQLEMLKDYTDEITMTEEEDHYVLNFEGSGEQFNEMAGMIGGMMGDDMGEMMQEMLSMMTVNQLSYLVHIDKESFYQTKVLLNMDMEMDVDGETISSVQVMDSTLSNFDEVGEITVPQEVIDSAQEITQEDMEQMEQQGSY</sequence>
<dbReference type="AlphaFoldDB" id="A0A5D4T066"/>
<evidence type="ECO:0000313" key="4">
    <source>
        <dbReference type="Proteomes" id="UP000324517"/>
    </source>
</evidence>
<dbReference type="OrthoDB" id="1957331at2"/>
<feature type="compositionally biased region" description="Acidic residues" evidence="1">
    <location>
        <begin position="51"/>
        <end position="64"/>
    </location>
</feature>